<evidence type="ECO:0000256" key="1">
    <source>
        <dbReference type="ARBA" id="ARBA00022630"/>
    </source>
</evidence>
<dbReference type="PIRSF" id="PIRSF000350">
    <property type="entry name" value="Mercury_reductase_MerA"/>
    <property type="match status" value="1"/>
</dbReference>
<dbReference type="GO" id="GO:0000166">
    <property type="term" value="F:nucleotide binding"/>
    <property type="evidence" value="ECO:0007669"/>
    <property type="project" value="UniProtKB-KW"/>
</dbReference>
<dbReference type="GO" id="GO:0016491">
    <property type="term" value="F:oxidoreductase activity"/>
    <property type="evidence" value="ECO:0007669"/>
    <property type="project" value="InterPro"/>
</dbReference>
<dbReference type="EMBL" id="NIBD01000005">
    <property type="protein sequence ID" value="PAB56980.1"/>
    <property type="molecule type" value="Genomic_DNA"/>
</dbReference>
<dbReference type="RefSeq" id="WP_095182497.1">
    <property type="nucleotide sequence ID" value="NZ_JAINRK010000038.1"/>
</dbReference>
<dbReference type="PRINTS" id="PR00411">
    <property type="entry name" value="PNDRDTASEI"/>
</dbReference>
<dbReference type="InterPro" id="IPR023753">
    <property type="entry name" value="FAD/NAD-binding_dom"/>
</dbReference>
<feature type="binding site" evidence="3">
    <location>
        <begin position="171"/>
        <end position="178"/>
    </location>
    <ligand>
        <name>NAD(+)</name>
        <dbReference type="ChEBI" id="CHEBI:57540"/>
    </ligand>
</feature>
<dbReference type="Proteomes" id="UP000216008">
    <property type="component" value="Unassembled WGS sequence"/>
</dbReference>
<keyword evidence="3" id="KW-0547">Nucleotide-binding</keyword>
<comment type="caution">
    <text evidence="6">The sequence shown here is derived from an EMBL/GenBank/DDBJ whole genome shotgun (WGS) entry which is preliminary data.</text>
</comment>
<evidence type="ECO:0000259" key="5">
    <source>
        <dbReference type="Pfam" id="PF07992"/>
    </source>
</evidence>
<evidence type="ECO:0000313" key="6">
    <source>
        <dbReference type="EMBL" id="PAB56980.1"/>
    </source>
</evidence>
<gene>
    <name evidence="6" type="ORF">A3Q24_00990</name>
</gene>
<dbReference type="PANTHER" id="PTHR43014">
    <property type="entry name" value="MERCURIC REDUCTASE"/>
    <property type="match status" value="1"/>
</dbReference>
<evidence type="ECO:0000256" key="3">
    <source>
        <dbReference type="PIRSR" id="PIRSR000350-3"/>
    </source>
</evidence>
<keyword evidence="2 3" id="KW-0274">FAD</keyword>
<dbReference type="InterPro" id="IPR036188">
    <property type="entry name" value="FAD/NAD-bd_sf"/>
</dbReference>
<dbReference type="Gene3D" id="3.50.50.60">
    <property type="entry name" value="FAD/NAD(P)-binding domain"/>
    <property type="match status" value="1"/>
</dbReference>
<sequence>MKKYDYIILGTGPAAYKLVKLLDTQHKSILTVESGLFGGTCPNVGCEPKIYLDGAAQTILSNWQFEKDGIISQGGKLNWAQLMKDKKARFASWPNETRKNISKISDVISGSAHFVDRQTIEVNKQYFQGNRIIIATGRRPHELSIPGAKFLHDSSDVLSLSTLPEHTTFIGGGYVAIELATFLAAAGSQVTILVRGDRVLRHFYQKYSRELVVRMKQRGIQFEFETEPTRITQLSDKYVVELNQGGPIVTDYVVNASGRMPNIEKLDLSAAQIDYSTRGIDVDRHLQTNVKNIYAIGDVTSQDVPNLTPVAEFQAQYLFNSLEKGLTQTINYPAMGTGVFAFPQLAQAGINPDSVLEDGDNFEIREYELSQSSLYAGQKERGLLTVVYDKANYIVGVSEISMSAVNDINYFVPIIGLRINKNEWHRNVLPIYPALADKIEGILR</sequence>
<dbReference type="SUPFAM" id="SSF51905">
    <property type="entry name" value="FAD/NAD(P)-binding domain"/>
    <property type="match status" value="1"/>
</dbReference>
<feature type="disulfide bond" description="Redox-active" evidence="4">
    <location>
        <begin position="41"/>
        <end position="46"/>
    </location>
</feature>
<dbReference type="InterPro" id="IPR016156">
    <property type="entry name" value="FAD/NAD-linked_Rdtase_dimer_sf"/>
</dbReference>
<proteinExistence type="predicted"/>
<dbReference type="Pfam" id="PF07992">
    <property type="entry name" value="Pyr_redox_2"/>
    <property type="match status" value="1"/>
</dbReference>
<feature type="binding site" evidence="3">
    <location>
        <position position="298"/>
    </location>
    <ligand>
        <name>FAD</name>
        <dbReference type="ChEBI" id="CHEBI:57692"/>
    </ligand>
</feature>
<evidence type="ECO:0000313" key="7">
    <source>
        <dbReference type="Proteomes" id="UP000216008"/>
    </source>
</evidence>
<dbReference type="InterPro" id="IPR001100">
    <property type="entry name" value="Pyr_nuc-diS_OxRdtase"/>
</dbReference>
<feature type="domain" description="FAD/NAD(P)-binding" evidence="5">
    <location>
        <begin position="4"/>
        <end position="315"/>
    </location>
</feature>
<evidence type="ECO:0000256" key="2">
    <source>
        <dbReference type="ARBA" id="ARBA00022827"/>
    </source>
</evidence>
<keyword evidence="1" id="KW-0285">Flavoprotein</keyword>
<keyword evidence="3" id="KW-0520">NAD</keyword>
<dbReference type="SUPFAM" id="SSF55424">
    <property type="entry name" value="FAD/NAD-linked reductases, dimerisation (C-terminal) domain"/>
    <property type="match status" value="1"/>
</dbReference>
<feature type="binding site" evidence="3">
    <location>
        <position position="258"/>
    </location>
    <ligand>
        <name>NAD(+)</name>
        <dbReference type="ChEBI" id="CHEBI:57540"/>
    </ligand>
</feature>
<dbReference type="PANTHER" id="PTHR43014:SF5">
    <property type="entry name" value="GLUTATHIONE REDUCTASE (NADPH)"/>
    <property type="match status" value="1"/>
</dbReference>
<organism evidence="6 7">
    <name type="scientific">Lactobacillus johnsonii</name>
    <dbReference type="NCBI Taxonomy" id="33959"/>
    <lineage>
        <taxon>Bacteria</taxon>
        <taxon>Bacillati</taxon>
        <taxon>Bacillota</taxon>
        <taxon>Bacilli</taxon>
        <taxon>Lactobacillales</taxon>
        <taxon>Lactobacillaceae</taxon>
        <taxon>Lactobacillus</taxon>
    </lineage>
</organism>
<reference evidence="6 7" key="1">
    <citation type="submission" date="2017-05" db="EMBL/GenBank/DDBJ databases">
        <title>Lactobacillus johnsonii from commercial turkeys.</title>
        <authorList>
            <person name="Johnson T.J."/>
            <person name="Youmans B."/>
        </authorList>
    </citation>
    <scope>NUCLEOTIDE SEQUENCE [LARGE SCALE GENOMIC DNA]</scope>
    <source>
        <strain evidence="6 7">UMNLJ114</strain>
    </source>
</reference>
<dbReference type="AlphaFoldDB" id="A0A267MDV7"/>
<accession>A0A267MDV7</accession>
<protein>
    <submittedName>
        <fullName evidence="6">Pyridine nucleotide-disulfide oxidoreductase</fullName>
    </submittedName>
</protein>
<dbReference type="PRINTS" id="PR00368">
    <property type="entry name" value="FADPNR"/>
</dbReference>
<name>A0A267MDV7_LACJH</name>
<evidence type="ECO:0000256" key="4">
    <source>
        <dbReference type="PIRSR" id="PIRSR000350-4"/>
    </source>
</evidence>
<comment type="cofactor">
    <cofactor evidence="3">
        <name>FAD</name>
        <dbReference type="ChEBI" id="CHEBI:57692"/>
    </cofactor>
    <text evidence="3">Binds 1 FAD per subunit.</text>
</comment>